<protein>
    <submittedName>
        <fullName evidence="1">Uncharacterized protein</fullName>
    </submittedName>
</protein>
<reference evidence="1 2" key="1">
    <citation type="submission" date="2020-08" db="EMBL/GenBank/DDBJ databases">
        <title>Genomic Encyclopedia of Type Strains, Phase IV (KMG-V): Genome sequencing to study the core and pangenomes of soil and plant-associated prokaryotes.</title>
        <authorList>
            <person name="Whitman W."/>
        </authorList>
    </citation>
    <scope>NUCLEOTIDE SEQUENCE [LARGE SCALE GENOMIC DNA]</scope>
    <source>
        <strain evidence="1 2">SEMIA 4011</strain>
    </source>
</reference>
<dbReference type="RefSeq" id="WP_210316635.1">
    <property type="nucleotide sequence ID" value="NZ_JACIIM010000016.1"/>
</dbReference>
<sequence length="122" mass="13951">MIREELAEAGRLECLNAIGVRDGRLVEFDFDFRRGRRHGHFWHLDSKLNSGGDTTAAELVLEGSESAGFDFDQRNNRLMWLTSSSKFATGRLRCRMAVTSGEIPTIQRLLNIRLQHVTMTRK</sequence>
<evidence type="ECO:0000313" key="2">
    <source>
        <dbReference type="Proteomes" id="UP000517187"/>
    </source>
</evidence>
<dbReference type="EMBL" id="JACIIJ010000011">
    <property type="protein sequence ID" value="MBB6223460.1"/>
    <property type="molecule type" value="Genomic_DNA"/>
</dbReference>
<organism evidence="1 2">
    <name type="scientific">Rhizobium leguminosarum</name>
    <dbReference type="NCBI Taxonomy" id="384"/>
    <lineage>
        <taxon>Bacteria</taxon>
        <taxon>Pseudomonadati</taxon>
        <taxon>Pseudomonadota</taxon>
        <taxon>Alphaproteobacteria</taxon>
        <taxon>Hyphomicrobiales</taxon>
        <taxon>Rhizobiaceae</taxon>
        <taxon>Rhizobium/Agrobacterium group</taxon>
        <taxon>Rhizobium</taxon>
    </lineage>
</organism>
<proteinExistence type="predicted"/>
<accession>A0A7W9ZVB3</accession>
<evidence type="ECO:0000313" key="1">
    <source>
        <dbReference type="EMBL" id="MBB6223460.1"/>
    </source>
</evidence>
<name>A0A7W9ZVB3_RHILE</name>
<dbReference type="Proteomes" id="UP000517187">
    <property type="component" value="Unassembled WGS sequence"/>
</dbReference>
<gene>
    <name evidence="1" type="ORF">GGE66_004450</name>
</gene>
<dbReference type="AlphaFoldDB" id="A0A7W9ZVB3"/>
<comment type="caution">
    <text evidence="1">The sequence shown here is derived from an EMBL/GenBank/DDBJ whole genome shotgun (WGS) entry which is preliminary data.</text>
</comment>